<accession>A0A6P0GK41</accession>
<proteinExistence type="predicted"/>
<comment type="caution">
    <text evidence="2">The sequence shown here is derived from an EMBL/GenBank/DDBJ whole genome shotgun (WGS) entry which is preliminary data.</text>
</comment>
<organism evidence="2 3">
    <name type="scientific">Geodermatophilus normandii</name>
    <dbReference type="NCBI Taxonomy" id="1137989"/>
    <lineage>
        <taxon>Bacteria</taxon>
        <taxon>Bacillati</taxon>
        <taxon>Actinomycetota</taxon>
        <taxon>Actinomycetes</taxon>
        <taxon>Geodermatophilales</taxon>
        <taxon>Geodermatophilaceae</taxon>
        <taxon>Geodermatophilus</taxon>
    </lineage>
</organism>
<dbReference type="Proteomes" id="UP000471126">
    <property type="component" value="Unassembled WGS sequence"/>
</dbReference>
<evidence type="ECO:0000313" key="2">
    <source>
        <dbReference type="EMBL" id="NEM07723.1"/>
    </source>
</evidence>
<gene>
    <name evidence="2" type="ORF">GCU54_17145</name>
</gene>
<dbReference type="EMBL" id="JAAGWE010000030">
    <property type="protein sequence ID" value="NEM07723.1"/>
    <property type="molecule type" value="Genomic_DNA"/>
</dbReference>
<dbReference type="RefSeq" id="WP_163477803.1">
    <property type="nucleotide sequence ID" value="NZ_JAAGWE010000030.1"/>
</dbReference>
<evidence type="ECO:0000313" key="3">
    <source>
        <dbReference type="Proteomes" id="UP000471126"/>
    </source>
</evidence>
<protein>
    <submittedName>
        <fullName evidence="2">Uncharacterized protein</fullName>
    </submittedName>
</protein>
<sequence length="115" mass="12726">MRQDLSGEQWDAVDAGRLSAPTGITYSRRTTRLKRRDAASRVESGCPVVTYWPGGLPERTRLVWHDGEDARAAWDSVRAGINNDDPRPPRGGSVVTAGLWESPHGDALLVLTWHH</sequence>
<reference evidence="2 3" key="1">
    <citation type="submission" date="2019-12" db="EMBL/GenBank/DDBJ databases">
        <title>WGS of CPCC 203550 I12A-02606.</title>
        <authorList>
            <person name="Jiang Z."/>
        </authorList>
    </citation>
    <scope>NUCLEOTIDE SEQUENCE [LARGE SCALE GENOMIC DNA]</scope>
    <source>
        <strain evidence="2 3">I12A-02606</strain>
    </source>
</reference>
<evidence type="ECO:0000256" key="1">
    <source>
        <dbReference type="SAM" id="MobiDB-lite"/>
    </source>
</evidence>
<name>A0A6P0GK41_9ACTN</name>
<dbReference type="AlphaFoldDB" id="A0A6P0GK41"/>
<feature type="region of interest" description="Disordered" evidence="1">
    <location>
        <begin position="79"/>
        <end position="98"/>
    </location>
</feature>